<dbReference type="Pfam" id="PF00023">
    <property type="entry name" value="Ank"/>
    <property type="match status" value="1"/>
</dbReference>
<feature type="repeat" description="ANK" evidence="1">
    <location>
        <begin position="144"/>
        <end position="176"/>
    </location>
</feature>
<proteinExistence type="predicted"/>
<dbReference type="Proteomes" id="UP001230188">
    <property type="component" value="Unassembled WGS sequence"/>
</dbReference>
<evidence type="ECO:0000313" key="3">
    <source>
        <dbReference type="Proteomes" id="UP001230188"/>
    </source>
</evidence>
<dbReference type="PROSITE" id="PS50088">
    <property type="entry name" value="ANK_REPEAT"/>
    <property type="match status" value="1"/>
</dbReference>
<dbReference type="Gene3D" id="1.25.40.20">
    <property type="entry name" value="Ankyrin repeat-containing domain"/>
    <property type="match status" value="1"/>
</dbReference>
<dbReference type="EMBL" id="JAQMWT010000314">
    <property type="protein sequence ID" value="KAJ8605501.1"/>
    <property type="molecule type" value="Genomic_DNA"/>
</dbReference>
<keyword evidence="1" id="KW-0040">ANK repeat</keyword>
<sequence length="376" mass="40038">MMCLVAATAAAAAAEELWVFPPVTLSQPSGDPQDFGATIVVDVETSSGAGALAPLVPFEAAGCIDTKEAIQKYGCAAHVEDAFAVCAMLETCVAVQCLPTDTFELSDQSDRAARLREAADRGDAENVARELRRDPSMVDGADNRGRTPLMLAARAGSIEAVAELVAFGAKVLAADTQGLTARDLAHAPPHLAPAVVRDATRHEIAALLDAAASRESIATTRLDDGRVDDAAPMLVRRALARDAIARFKASKNAAQLEAAVRGPLCLFASDTRDGDHFQCDGNATLDVYAPRRRCTRHVMRPARIADALDLRTLPAPAVRAITNARREHRAVFVYDDAETWRLPDVANGRAYDAASNRRRRVSIVDGAATAILGPRR</sequence>
<comment type="caution">
    <text evidence="2">The sequence shown here is derived from an EMBL/GenBank/DDBJ whole genome shotgun (WGS) entry which is preliminary data.</text>
</comment>
<name>A0AAD7XQQ6_9STRA</name>
<accession>A0AAD7XQQ6</accession>
<evidence type="ECO:0000313" key="2">
    <source>
        <dbReference type="EMBL" id="KAJ8605501.1"/>
    </source>
</evidence>
<gene>
    <name evidence="2" type="ORF">CTAYLR_000026</name>
</gene>
<reference evidence="2" key="1">
    <citation type="submission" date="2023-01" db="EMBL/GenBank/DDBJ databases">
        <title>Metagenome sequencing of chrysophaentin producing Chrysophaeum taylorii.</title>
        <authorList>
            <person name="Davison J."/>
            <person name="Bewley C."/>
        </authorList>
    </citation>
    <scope>NUCLEOTIDE SEQUENCE</scope>
    <source>
        <strain evidence="2">NIES-1699</strain>
    </source>
</reference>
<dbReference type="SUPFAM" id="SSF48403">
    <property type="entry name" value="Ankyrin repeat"/>
    <property type="match status" value="1"/>
</dbReference>
<dbReference type="InterPro" id="IPR036770">
    <property type="entry name" value="Ankyrin_rpt-contain_sf"/>
</dbReference>
<dbReference type="PROSITE" id="PS50297">
    <property type="entry name" value="ANK_REP_REGION"/>
    <property type="match status" value="1"/>
</dbReference>
<organism evidence="2 3">
    <name type="scientific">Chrysophaeum taylorii</name>
    <dbReference type="NCBI Taxonomy" id="2483200"/>
    <lineage>
        <taxon>Eukaryota</taxon>
        <taxon>Sar</taxon>
        <taxon>Stramenopiles</taxon>
        <taxon>Ochrophyta</taxon>
        <taxon>Pelagophyceae</taxon>
        <taxon>Pelagomonadales</taxon>
        <taxon>Pelagomonadaceae</taxon>
        <taxon>Chrysophaeum</taxon>
    </lineage>
</organism>
<keyword evidence="3" id="KW-1185">Reference proteome</keyword>
<evidence type="ECO:0000256" key="1">
    <source>
        <dbReference type="PROSITE-ProRule" id="PRU00023"/>
    </source>
</evidence>
<dbReference type="SMART" id="SM00248">
    <property type="entry name" value="ANK"/>
    <property type="match status" value="1"/>
</dbReference>
<dbReference type="InterPro" id="IPR002110">
    <property type="entry name" value="Ankyrin_rpt"/>
</dbReference>
<protein>
    <submittedName>
        <fullName evidence="2">Uncharacterized protein</fullName>
    </submittedName>
</protein>
<dbReference type="AlphaFoldDB" id="A0AAD7XQQ6"/>